<reference evidence="2 3" key="1">
    <citation type="journal article" date="2019" name="Int. J. Syst. Evol. Microbiol.">
        <title>The Global Catalogue of Microorganisms (GCM) 10K type strain sequencing project: providing services to taxonomists for standard genome sequencing and annotation.</title>
        <authorList>
            <consortium name="The Broad Institute Genomics Platform"/>
            <consortium name="The Broad Institute Genome Sequencing Center for Infectious Disease"/>
            <person name="Wu L."/>
            <person name="Ma J."/>
        </authorList>
    </citation>
    <scope>NUCLEOTIDE SEQUENCE [LARGE SCALE GENOMIC DNA]</scope>
    <source>
        <strain evidence="2 3">XZGYJ-43</strain>
    </source>
</reference>
<protein>
    <submittedName>
        <fullName evidence="2">Uncharacterized protein</fullName>
    </submittedName>
</protein>
<comment type="caution">
    <text evidence="2">The sequence shown here is derived from an EMBL/GenBank/DDBJ whole genome shotgun (WGS) entry which is preliminary data.</text>
</comment>
<evidence type="ECO:0000256" key="1">
    <source>
        <dbReference type="SAM" id="MobiDB-lite"/>
    </source>
</evidence>
<keyword evidence="3" id="KW-1185">Reference proteome</keyword>
<feature type="compositionally biased region" description="Basic and acidic residues" evidence="1">
    <location>
        <begin position="152"/>
        <end position="175"/>
    </location>
</feature>
<dbReference type="Proteomes" id="UP001596447">
    <property type="component" value="Unassembled WGS sequence"/>
</dbReference>
<dbReference type="EMBL" id="JBHTAR010000011">
    <property type="protein sequence ID" value="MFC7199438.1"/>
    <property type="molecule type" value="Genomic_DNA"/>
</dbReference>
<sequence length="175" mass="19253">MTGGAGDVRETYELLKRYDDEINFDPVSREYVYPQLPTFVAALADHLGETHEVDSVDVDRDDRRAGRQLAVEYLDGGDLPTFAADARDEIESLRQAYVKDPEHCPYCGSELVDDLCQSHDCPCPTFPDALDAGASETPSGAVDTDTETGANLERDSAGERDRESDSDTDPDMRAE</sequence>
<dbReference type="RefSeq" id="WP_279529370.1">
    <property type="nucleotide sequence ID" value="NZ_CP122312.1"/>
</dbReference>
<evidence type="ECO:0000313" key="2">
    <source>
        <dbReference type="EMBL" id="MFC7199438.1"/>
    </source>
</evidence>
<dbReference type="AlphaFoldDB" id="A0ABD5Z2M9"/>
<name>A0ABD5Z2M9_9EURY</name>
<evidence type="ECO:0000313" key="3">
    <source>
        <dbReference type="Proteomes" id="UP001596447"/>
    </source>
</evidence>
<organism evidence="2 3">
    <name type="scientific">Halospeciosus flavus</name>
    <dbReference type="NCBI Taxonomy" id="3032283"/>
    <lineage>
        <taxon>Archaea</taxon>
        <taxon>Methanobacteriati</taxon>
        <taxon>Methanobacteriota</taxon>
        <taxon>Stenosarchaea group</taxon>
        <taxon>Halobacteria</taxon>
        <taxon>Halobacteriales</taxon>
        <taxon>Halobacteriaceae</taxon>
        <taxon>Halospeciosus</taxon>
    </lineage>
</organism>
<feature type="region of interest" description="Disordered" evidence="1">
    <location>
        <begin position="129"/>
        <end position="175"/>
    </location>
</feature>
<gene>
    <name evidence="2" type="ORF">ACFQJ9_08445</name>
</gene>
<accession>A0ABD5Z2M9</accession>
<proteinExistence type="predicted"/>